<feature type="compositionally biased region" description="Polar residues" evidence="1">
    <location>
        <begin position="407"/>
        <end position="419"/>
    </location>
</feature>
<reference evidence="3 4" key="1">
    <citation type="submission" date="2015-03" db="EMBL/GenBank/DDBJ databases">
        <authorList>
            <person name="Morales-Cruz A."/>
            <person name="Amrine K.C."/>
            <person name="Cantu D."/>
        </authorList>
    </citation>
    <scope>NUCLEOTIDE SEQUENCE [LARGE SCALE GENOMIC DNA]</scope>
    <source>
        <strain evidence="3">DS831</strain>
    </source>
</reference>
<dbReference type="EMBL" id="LAQI01000100">
    <property type="protein sequence ID" value="KKY20404.1"/>
    <property type="molecule type" value="Genomic_DNA"/>
</dbReference>
<feature type="region of interest" description="Disordered" evidence="1">
    <location>
        <begin position="390"/>
        <end position="461"/>
    </location>
</feature>
<organism evidence="3 4">
    <name type="scientific">Diplodia seriata</name>
    <dbReference type="NCBI Taxonomy" id="420778"/>
    <lineage>
        <taxon>Eukaryota</taxon>
        <taxon>Fungi</taxon>
        <taxon>Dikarya</taxon>
        <taxon>Ascomycota</taxon>
        <taxon>Pezizomycotina</taxon>
        <taxon>Dothideomycetes</taxon>
        <taxon>Dothideomycetes incertae sedis</taxon>
        <taxon>Botryosphaeriales</taxon>
        <taxon>Botryosphaeriaceae</taxon>
        <taxon>Diplodia</taxon>
    </lineage>
</organism>
<feature type="compositionally biased region" description="Low complexity" evidence="1">
    <location>
        <begin position="527"/>
        <end position="540"/>
    </location>
</feature>
<feature type="compositionally biased region" description="Polar residues" evidence="1">
    <location>
        <begin position="189"/>
        <end position="198"/>
    </location>
</feature>
<evidence type="ECO:0000313" key="3">
    <source>
        <dbReference type="EMBL" id="KKY20404.1"/>
    </source>
</evidence>
<feature type="region of interest" description="Disordered" evidence="1">
    <location>
        <begin position="602"/>
        <end position="627"/>
    </location>
</feature>
<dbReference type="GO" id="GO:0003712">
    <property type="term" value="F:transcription coregulator activity"/>
    <property type="evidence" value="ECO:0007669"/>
    <property type="project" value="InterPro"/>
</dbReference>
<dbReference type="PANTHER" id="PTHR13526">
    <property type="entry name" value="TRANSCRIPTION FACTOR SPT20 HOMOLOG"/>
    <property type="match status" value="1"/>
</dbReference>
<feature type="region of interest" description="Disordered" evidence="1">
    <location>
        <begin position="168"/>
        <end position="217"/>
    </location>
</feature>
<feature type="compositionally biased region" description="Low complexity" evidence="1">
    <location>
        <begin position="420"/>
        <end position="461"/>
    </location>
</feature>
<feature type="region of interest" description="Disordered" evidence="1">
    <location>
        <begin position="1"/>
        <end position="40"/>
    </location>
</feature>
<comment type="caution">
    <text evidence="3">The sequence shown here is derived from an EMBL/GenBank/DDBJ whole genome shotgun (WGS) entry which is preliminary data.</text>
</comment>
<dbReference type="GO" id="GO:0000124">
    <property type="term" value="C:SAGA complex"/>
    <property type="evidence" value="ECO:0007669"/>
    <property type="project" value="InterPro"/>
</dbReference>
<feature type="region of interest" description="Disordered" evidence="1">
    <location>
        <begin position="527"/>
        <end position="546"/>
    </location>
</feature>
<feature type="compositionally biased region" description="Basic and acidic residues" evidence="1">
    <location>
        <begin position="295"/>
        <end position="311"/>
    </location>
</feature>
<dbReference type="InterPro" id="IPR046468">
    <property type="entry name" value="Spt20-like_SEP"/>
</dbReference>
<feature type="compositionally biased region" description="Gly residues" evidence="1">
    <location>
        <begin position="615"/>
        <end position="624"/>
    </location>
</feature>
<gene>
    <name evidence="3" type="ORF">UCDDS831_g04746</name>
</gene>
<name>A0A0G2ED46_9PEZI</name>
<dbReference type="Proteomes" id="UP000034182">
    <property type="component" value="Unassembled WGS sequence"/>
</dbReference>
<feature type="compositionally biased region" description="Polar residues" evidence="1">
    <location>
        <begin position="21"/>
        <end position="31"/>
    </location>
</feature>
<evidence type="ECO:0000313" key="4">
    <source>
        <dbReference type="Proteomes" id="UP000034182"/>
    </source>
</evidence>
<feature type="compositionally biased region" description="Low complexity" evidence="1">
    <location>
        <begin position="602"/>
        <end position="614"/>
    </location>
</feature>
<evidence type="ECO:0000256" key="1">
    <source>
        <dbReference type="SAM" id="MobiDB-lite"/>
    </source>
</evidence>
<reference evidence="3 4" key="2">
    <citation type="submission" date="2015-05" db="EMBL/GenBank/DDBJ databases">
        <title>Distinctive expansion of gene families associated with plant cell wall degradation and secondary metabolism in the genomes of grapevine trunk pathogens.</title>
        <authorList>
            <person name="Lawrence D.P."/>
            <person name="Travadon R."/>
            <person name="Rolshausen P.E."/>
            <person name="Baumgartner K."/>
        </authorList>
    </citation>
    <scope>NUCLEOTIDE SEQUENCE [LARGE SCALE GENOMIC DNA]</scope>
    <source>
        <strain evidence="3">DS831</strain>
    </source>
</reference>
<dbReference type="InterPro" id="IPR021950">
    <property type="entry name" value="Spt20"/>
</dbReference>
<protein>
    <recommendedName>
        <fullName evidence="2">Spt20-like SEP domain-containing protein</fullName>
    </recommendedName>
</protein>
<feature type="domain" description="Spt20-like SEP" evidence="2">
    <location>
        <begin position="64"/>
        <end position="180"/>
    </location>
</feature>
<proteinExistence type="predicted"/>
<feature type="compositionally biased region" description="Low complexity" evidence="1">
    <location>
        <begin position="390"/>
        <end position="403"/>
    </location>
</feature>
<feature type="region of interest" description="Disordered" evidence="1">
    <location>
        <begin position="295"/>
        <end position="327"/>
    </location>
</feature>
<accession>A0A0G2ED46</accession>
<evidence type="ECO:0000259" key="2">
    <source>
        <dbReference type="Pfam" id="PF12090"/>
    </source>
</evidence>
<dbReference type="GO" id="GO:0006357">
    <property type="term" value="P:regulation of transcription by RNA polymerase II"/>
    <property type="evidence" value="ECO:0007669"/>
    <property type="project" value="TreeGrafter"/>
</dbReference>
<dbReference type="AlphaFoldDB" id="A0A0G2ED46"/>
<sequence length="680" mass="73925">MSTAGPVRPMQALRQRRESQRPSQLRSSTRNAHGDAEEAAAADKVVEKPLVINEQYILKKFKGSPPSLIVHLHQHHFRFEQQDGNFPYNSPMRPLLQHIRDGTIPHFILEEMLRAGVTFYEGCLIVQLVDHRSADAKTQAGPQNTSSKEGKTAQFSIHNWNEYLTPSPWVPYPSPPKSSSDESPPPKTEQANRPTSSAGEIKAKTEGPSADDANAANKSPRFAADQNFMLFGDSAASTSNAAQMNGDGEGMRSGAAAFEPRFSRFKTLENIKIAHEENERIKKEEEARQAQLKREQQANADAIRRREEAAEQNRALAPGRVNQHGSPVGAMQGTPMMPVGGQMPQNLSQEQIMRIQQLRRTQLMQQQHQNAAMAGSPHNMTPEQMQIFRQQQIAQAQAQAQMAHHNGQGSNSGTPTPYNAQLAQQMRQQMAQSASPNPGQQQGQQRPPGQQGMMGANMGMGQMNMANMTPEQQQQVHRQRSQMIVKRMMAHYGGNLPAPIQQMIRSGQIMQAWQMVVQQQAAQQANQQQQQQQQGGQNNMGIGGGMGQMNMGGMGMGVSMGGGGQMSMGGGVGGVPAGMNGMGTMGGGGMTMQQMQQVQMRLQQQQQQAAAAQQGGAGGDGGGQPQNQQAYMARLMRQQQMLAQRQAQQQQQSMMGMGGGMGMGMGWQGGMGRGQGGGMG</sequence>
<dbReference type="PANTHER" id="PTHR13526:SF8">
    <property type="entry name" value="TRANSCRIPTION FACTOR SPT20 HOMOLOG"/>
    <property type="match status" value="1"/>
</dbReference>
<dbReference type="Pfam" id="PF12090">
    <property type="entry name" value="Spt20_SEP"/>
    <property type="match status" value="1"/>
</dbReference>